<keyword evidence="2" id="KW-0408">Iron</keyword>
<keyword evidence="5" id="KW-0472">Membrane</keyword>
<dbReference type="SUPFAM" id="SSF58038">
    <property type="entry name" value="SNARE fusion complex"/>
    <property type="match status" value="1"/>
</dbReference>
<dbReference type="InterPro" id="IPR036249">
    <property type="entry name" value="Thioredoxin-like_sf"/>
</dbReference>
<dbReference type="PROSITE" id="PS50192">
    <property type="entry name" value="T_SNARE"/>
    <property type="match status" value="1"/>
</dbReference>
<name>A0A819EKJ8_9BILA</name>
<keyword evidence="3" id="KW-0411">Iron-sulfur</keyword>
<keyword evidence="5" id="KW-1133">Transmembrane helix</keyword>
<keyword evidence="8" id="KW-1185">Reference proteome</keyword>
<feature type="coiled-coil region" evidence="4">
    <location>
        <begin position="381"/>
        <end position="432"/>
    </location>
</feature>
<organism evidence="7 8">
    <name type="scientific">Rotaria magnacalcarata</name>
    <dbReference type="NCBI Taxonomy" id="392030"/>
    <lineage>
        <taxon>Eukaryota</taxon>
        <taxon>Metazoa</taxon>
        <taxon>Spiralia</taxon>
        <taxon>Gnathifera</taxon>
        <taxon>Rotifera</taxon>
        <taxon>Eurotatoria</taxon>
        <taxon>Bdelloidea</taxon>
        <taxon>Philodinida</taxon>
        <taxon>Philodinidae</taxon>
        <taxon>Rotaria</taxon>
    </lineage>
</organism>
<dbReference type="InterPro" id="IPR033658">
    <property type="entry name" value="GRX_PICOT-like"/>
</dbReference>
<dbReference type="GO" id="GO:0051536">
    <property type="term" value="F:iron-sulfur cluster binding"/>
    <property type="evidence" value="ECO:0007669"/>
    <property type="project" value="UniProtKB-KW"/>
</dbReference>
<dbReference type="InterPro" id="IPR004480">
    <property type="entry name" value="Monothiol_GRX-rel"/>
</dbReference>
<dbReference type="Gene3D" id="1.20.5.110">
    <property type="match status" value="1"/>
</dbReference>
<evidence type="ECO:0000256" key="1">
    <source>
        <dbReference type="ARBA" id="ARBA00022723"/>
    </source>
</evidence>
<proteinExistence type="predicted"/>
<dbReference type="PROSITE" id="PS51354">
    <property type="entry name" value="GLUTAREDOXIN_2"/>
    <property type="match status" value="2"/>
</dbReference>
<evidence type="ECO:0000313" key="7">
    <source>
        <dbReference type="EMBL" id="CAF3852348.1"/>
    </source>
</evidence>
<reference evidence="7" key="1">
    <citation type="submission" date="2021-02" db="EMBL/GenBank/DDBJ databases">
        <authorList>
            <person name="Nowell W R."/>
        </authorList>
    </citation>
    <scope>NUCLEOTIDE SEQUENCE</scope>
</reference>
<dbReference type="InterPro" id="IPR000727">
    <property type="entry name" value="T_SNARE_dom"/>
</dbReference>
<sequence>MADLKDAQIYEIVTEKLFDEYINSPLVINKLLLVHIELEQISVCKIVNEGLLAISRDPEFMQQLAICRLNADHFYDLLNAQHVSAAPTILFYHRTRIIDRIDGFNQSELLKKIKSNINKLGVVQTTQINTDSDSQIISAETRIKQLLESSPTILFMKGTPASPQCGFSRQACHLLDEHKIKYDYFDVLADQHVREQLKKYSNWNTYPQLYVGGELIGGLDIMKQMIENGDFELKLRENKVHEKDKDMRKHLESLINRAHLMLFIKGTPETPRCGFTKELLNLLAKANITDYKTFDILEDENVRTKLKEYSSWQTYPQIYVNGQFIGGLDILKQMNEEGTIQNHESCKNYAQEINENINEFNKLPNGSSQRAKKSSTIRTMISELNKDVDKLSKDLTTQSRNGAITQREANRRRTLVDAIKQSKEEIEKSMREGFNNYSSRDRMDPRLVPAVETESTQGLTNEEMTGVRTNLRKSNDEAIDALHAIVKRQKEIGIVMHTEVDRHNEIIDTITDRTGLLDSRVKRQTMLVNVIDQKSSTLWLWVVIILLFIAIVVIASVPFKK</sequence>
<dbReference type="FunFam" id="3.40.30.10:FF:000012">
    <property type="entry name" value="Monothiol glutaredoxin"/>
    <property type="match status" value="1"/>
</dbReference>
<dbReference type="Gene3D" id="3.40.30.10">
    <property type="entry name" value="Glutaredoxin"/>
    <property type="match status" value="3"/>
</dbReference>
<dbReference type="GO" id="GO:0005829">
    <property type="term" value="C:cytosol"/>
    <property type="evidence" value="ECO:0007669"/>
    <property type="project" value="TreeGrafter"/>
</dbReference>
<dbReference type="AlphaFoldDB" id="A0A819EKJ8"/>
<dbReference type="GO" id="GO:0046872">
    <property type="term" value="F:metal ion binding"/>
    <property type="evidence" value="ECO:0007669"/>
    <property type="project" value="UniProtKB-KW"/>
</dbReference>
<keyword evidence="1" id="KW-0479">Metal-binding</keyword>
<dbReference type="EMBL" id="CAJOBG010000743">
    <property type="protein sequence ID" value="CAF3852348.1"/>
    <property type="molecule type" value="Genomic_DNA"/>
</dbReference>
<accession>A0A819EKJ8</accession>
<dbReference type="PANTHER" id="PTHR10293:SF73">
    <property type="entry name" value="GLUTAREDOXIN-3"/>
    <property type="match status" value="1"/>
</dbReference>
<feature type="domain" description="T-SNARE coiled-coil homology" evidence="6">
    <location>
        <begin position="469"/>
        <end position="531"/>
    </location>
</feature>
<dbReference type="InterPro" id="IPR002109">
    <property type="entry name" value="Glutaredoxin"/>
</dbReference>
<dbReference type="Pfam" id="PF00462">
    <property type="entry name" value="Glutaredoxin"/>
    <property type="match status" value="2"/>
</dbReference>
<evidence type="ECO:0000256" key="4">
    <source>
        <dbReference type="SAM" id="Coils"/>
    </source>
</evidence>
<feature type="transmembrane region" description="Helical" evidence="5">
    <location>
        <begin position="538"/>
        <end position="559"/>
    </location>
</feature>
<evidence type="ECO:0000256" key="2">
    <source>
        <dbReference type="ARBA" id="ARBA00023004"/>
    </source>
</evidence>
<keyword evidence="4" id="KW-0175">Coiled coil</keyword>
<protein>
    <recommendedName>
        <fullName evidence="6">t-SNARE coiled-coil homology domain-containing protein</fullName>
    </recommendedName>
</protein>
<dbReference type="SUPFAM" id="SSF52833">
    <property type="entry name" value="Thioredoxin-like"/>
    <property type="match status" value="3"/>
</dbReference>
<dbReference type="CDD" id="cd03028">
    <property type="entry name" value="GRX_PICOT_like"/>
    <property type="match status" value="2"/>
</dbReference>
<evidence type="ECO:0000256" key="3">
    <source>
        <dbReference type="ARBA" id="ARBA00023014"/>
    </source>
</evidence>
<dbReference type="PANTHER" id="PTHR10293">
    <property type="entry name" value="GLUTAREDOXIN FAMILY MEMBER"/>
    <property type="match status" value="1"/>
</dbReference>
<gene>
    <name evidence="7" type="ORF">OVN521_LOCUS6913</name>
</gene>
<keyword evidence="5" id="KW-0812">Transmembrane</keyword>
<dbReference type="GO" id="GO:0005634">
    <property type="term" value="C:nucleus"/>
    <property type="evidence" value="ECO:0007669"/>
    <property type="project" value="TreeGrafter"/>
</dbReference>
<dbReference type="GO" id="GO:0006879">
    <property type="term" value="P:intracellular iron ion homeostasis"/>
    <property type="evidence" value="ECO:0007669"/>
    <property type="project" value="TreeGrafter"/>
</dbReference>
<evidence type="ECO:0000256" key="5">
    <source>
        <dbReference type="SAM" id="Phobius"/>
    </source>
</evidence>
<evidence type="ECO:0000313" key="8">
    <source>
        <dbReference type="Proteomes" id="UP000663866"/>
    </source>
</evidence>
<evidence type="ECO:0000259" key="6">
    <source>
        <dbReference type="PROSITE" id="PS50192"/>
    </source>
</evidence>
<dbReference type="Proteomes" id="UP000663866">
    <property type="component" value="Unassembled WGS sequence"/>
</dbReference>
<comment type="caution">
    <text evidence="7">The sequence shown here is derived from an EMBL/GenBank/DDBJ whole genome shotgun (WGS) entry which is preliminary data.</text>
</comment>